<feature type="domain" description="Putative zinc-finger" evidence="13">
    <location>
        <begin position="8"/>
        <end position="35"/>
    </location>
</feature>
<gene>
    <name evidence="14" type="ORF">QYB97_07415</name>
</gene>
<evidence type="ECO:0000256" key="1">
    <source>
        <dbReference type="ARBA" id="ARBA00004167"/>
    </source>
</evidence>
<protein>
    <recommendedName>
        <fullName evidence="8">Anti-sigma-W factor RsiW</fullName>
    </recommendedName>
    <alternativeName>
        <fullName evidence="10">Regulator of SigK</fullName>
    </alternativeName>
    <alternativeName>
        <fullName evidence="9">Sigma-K anti-sigma factor RskA</fullName>
    </alternativeName>
</protein>
<keyword evidence="6 11" id="KW-0472">Membrane</keyword>
<name>A0ABT8HVK3_9BACL</name>
<dbReference type="InterPro" id="IPR051474">
    <property type="entry name" value="Anti-sigma-K/W_factor"/>
</dbReference>
<dbReference type="RefSeq" id="WP_301165350.1">
    <property type="nucleotide sequence ID" value="NZ_JAUHTR010000003.1"/>
</dbReference>
<feature type="transmembrane region" description="Helical" evidence="11">
    <location>
        <begin position="99"/>
        <end position="121"/>
    </location>
</feature>
<evidence type="ECO:0000256" key="11">
    <source>
        <dbReference type="SAM" id="Phobius"/>
    </source>
</evidence>
<evidence type="ECO:0000313" key="14">
    <source>
        <dbReference type="EMBL" id="MDN4524297.1"/>
    </source>
</evidence>
<dbReference type="Pfam" id="PF10099">
    <property type="entry name" value="RskA_C"/>
    <property type="match status" value="1"/>
</dbReference>
<keyword evidence="15" id="KW-1185">Reference proteome</keyword>
<keyword evidence="5 11" id="KW-1133">Transmembrane helix</keyword>
<comment type="subcellular location">
    <subcellularLocation>
        <location evidence="2">Cell membrane</location>
    </subcellularLocation>
    <subcellularLocation>
        <location evidence="1">Membrane</location>
        <topology evidence="1">Single-pass membrane protein</topology>
    </subcellularLocation>
</comment>
<proteinExistence type="inferred from homology"/>
<evidence type="ECO:0000256" key="3">
    <source>
        <dbReference type="ARBA" id="ARBA00022475"/>
    </source>
</evidence>
<keyword evidence="3" id="KW-1003">Cell membrane</keyword>
<evidence type="ECO:0000259" key="13">
    <source>
        <dbReference type="Pfam" id="PF13490"/>
    </source>
</evidence>
<evidence type="ECO:0000256" key="4">
    <source>
        <dbReference type="ARBA" id="ARBA00022692"/>
    </source>
</evidence>
<dbReference type="Gene3D" id="1.10.10.1320">
    <property type="entry name" value="Anti-sigma factor, zinc-finger domain"/>
    <property type="match status" value="1"/>
</dbReference>
<evidence type="ECO:0000256" key="2">
    <source>
        <dbReference type="ARBA" id="ARBA00004236"/>
    </source>
</evidence>
<evidence type="ECO:0000256" key="5">
    <source>
        <dbReference type="ARBA" id="ARBA00022989"/>
    </source>
</evidence>
<dbReference type="Proteomes" id="UP001172721">
    <property type="component" value="Unassembled WGS sequence"/>
</dbReference>
<evidence type="ECO:0000256" key="9">
    <source>
        <dbReference type="ARBA" id="ARBA00029829"/>
    </source>
</evidence>
<keyword evidence="4 11" id="KW-0812">Transmembrane</keyword>
<dbReference type="PANTHER" id="PTHR37461:SF1">
    <property type="entry name" value="ANTI-SIGMA-K FACTOR RSKA"/>
    <property type="match status" value="1"/>
</dbReference>
<dbReference type="InterPro" id="IPR041916">
    <property type="entry name" value="Anti_sigma_zinc_sf"/>
</dbReference>
<feature type="domain" description="Anti-sigma K factor RskA C-terminal" evidence="12">
    <location>
        <begin position="104"/>
        <end position="237"/>
    </location>
</feature>
<comment type="caution">
    <text evidence="14">The sequence shown here is derived from an EMBL/GenBank/DDBJ whole genome shotgun (WGS) entry which is preliminary data.</text>
</comment>
<evidence type="ECO:0000259" key="12">
    <source>
        <dbReference type="Pfam" id="PF10099"/>
    </source>
</evidence>
<dbReference type="PANTHER" id="PTHR37461">
    <property type="entry name" value="ANTI-SIGMA-K FACTOR RSKA"/>
    <property type="match status" value="1"/>
</dbReference>
<dbReference type="InterPro" id="IPR027383">
    <property type="entry name" value="Znf_put"/>
</dbReference>
<comment type="similarity">
    <text evidence="7">Belongs to the zinc-associated anti-sigma factor (ZAS) superfamily. Anti-sigma-W factor family.</text>
</comment>
<evidence type="ECO:0000256" key="8">
    <source>
        <dbReference type="ARBA" id="ARBA00024438"/>
    </source>
</evidence>
<reference evidence="14" key="1">
    <citation type="submission" date="2023-07" db="EMBL/GenBank/DDBJ databases">
        <title>Fictibacillus sp. isolated from freshwater pond.</title>
        <authorList>
            <person name="Kirdat K."/>
            <person name="Bhat A."/>
            <person name="Mourya A."/>
            <person name="Yadav A."/>
        </authorList>
    </citation>
    <scope>NUCLEOTIDE SEQUENCE</scope>
    <source>
        <strain evidence="14">NE201</strain>
    </source>
</reference>
<accession>A0ABT8HVK3</accession>
<dbReference type="EMBL" id="JAUHTR010000003">
    <property type="protein sequence ID" value="MDN4524297.1"/>
    <property type="molecule type" value="Genomic_DNA"/>
</dbReference>
<evidence type="ECO:0000256" key="7">
    <source>
        <dbReference type="ARBA" id="ARBA00024353"/>
    </source>
</evidence>
<dbReference type="Pfam" id="PF13490">
    <property type="entry name" value="zf-HC2"/>
    <property type="match status" value="1"/>
</dbReference>
<sequence>MDPKMCDQLIEYLNGHMNDTEKMEFEAHMEECPDCLDECKEMQELMTDLPYLSEPAAPPEGMKERVLSTVFDSEEIESSKAINKPDTERKSSAYRSRRNWISGVLAAGLVLSLGANAYLLAQNNEKQQALEEKVSQTYVSVNLAPQDSKSSGTASMVKGKKGMNLVVQTKDMVPVKGKEAYQVWLIEGEKKFRAGTFVPDKKGNGTVVFDVDYPGEHNWDAVAVSHEPTAKSEQPKGSIVLLSKL</sequence>
<organism evidence="14 15">
    <name type="scientific">Fictibacillus fluitans</name>
    <dbReference type="NCBI Taxonomy" id="3058422"/>
    <lineage>
        <taxon>Bacteria</taxon>
        <taxon>Bacillati</taxon>
        <taxon>Bacillota</taxon>
        <taxon>Bacilli</taxon>
        <taxon>Bacillales</taxon>
        <taxon>Fictibacillaceae</taxon>
        <taxon>Fictibacillus</taxon>
    </lineage>
</organism>
<evidence type="ECO:0000256" key="6">
    <source>
        <dbReference type="ARBA" id="ARBA00023136"/>
    </source>
</evidence>
<evidence type="ECO:0000256" key="10">
    <source>
        <dbReference type="ARBA" id="ARBA00030803"/>
    </source>
</evidence>
<dbReference type="InterPro" id="IPR018764">
    <property type="entry name" value="RskA_C"/>
</dbReference>
<evidence type="ECO:0000313" key="15">
    <source>
        <dbReference type="Proteomes" id="UP001172721"/>
    </source>
</evidence>